<dbReference type="AlphaFoldDB" id="A0A4U0GVG4"/>
<organism evidence="1 2">
    <name type="scientific">Sphingobacterium alkalisoli</name>
    <dbReference type="NCBI Taxonomy" id="1874115"/>
    <lineage>
        <taxon>Bacteria</taxon>
        <taxon>Pseudomonadati</taxon>
        <taxon>Bacteroidota</taxon>
        <taxon>Sphingobacteriia</taxon>
        <taxon>Sphingobacteriales</taxon>
        <taxon>Sphingobacteriaceae</taxon>
        <taxon>Sphingobacterium</taxon>
    </lineage>
</organism>
<dbReference type="Proteomes" id="UP000309872">
    <property type="component" value="Unassembled WGS sequence"/>
</dbReference>
<name>A0A4U0GVG4_9SPHI</name>
<comment type="caution">
    <text evidence="1">The sequence shown here is derived from an EMBL/GenBank/DDBJ whole genome shotgun (WGS) entry which is preliminary data.</text>
</comment>
<dbReference type="RefSeq" id="WP_136822340.1">
    <property type="nucleotide sequence ID" value="NZ_BMJX01000007.1"/>
</dbReference>
<accession>A0A4U0GVG4</accession>
<sequence length="103" mass="12413">MNLKTIILDCNLYEDSDEFMHMVFAKKQNDKFELYSEATVLRLTLDEMEMNLIDIRNSKCLGFDYFLEMNIIQDFYADIRNSEEYKTDDEKVTRIIYYAEFDA</sequence>
<gene>
    <name evidence="1" type="ORF">FAZ19_18955</name>
</gene>
<evidence type="ECO:0000313" key="2">
    <source>
        <dbReference type="Proteomes" id="UP000309872"/>
    </source>
</evidence>
<reference evidence="1 2" key="1">
    <citation type="submission" date="2019-04" db="EMBL/GenBank/DDBJ databases">
        <title>Sphingobacterium olei sp. nov., isolated from oil-contaminated soil.</title>
        <authorList>
            <person name="Liu B."/>
        </authorList>
    </citation>
    <scope>NUCLEOTIDE SEQUENCE [LARGE SCALE GENOMIC DNA]</scope>
    <source>
        <strain evidence="1 2">Y3L14</strain>
    </source>
</reference>
<dbReference type="EMBL" id="SUKA01000007">
    <property type="protein sequence ID" value="TJY62554.1"/>
    <property type="molecule type" value="Genomic_DNA"/>
</dbReference>
<protein>
    <submittedName>
        <fullName evidence="1">Uncharacterized protein</fullName>
    </submittedName>
</protein>
<keyword evidence="2" id="KW-1185">Reference proteome</keyword>
<dbReference type="OrthoDB" id="981556at2"/>
<proteinExistence type="predicted"/>
<evidence type="ECO:0000313" key="1">
    <source>
        <dbReference type="EMBL" id="TJY62554.1"/>
    </source>
</evidence>